<proteinExistence type="predicted"/>
<dbReference type="GO" id="GO:0006432">
    <property type="term" value="P:phenylalanyl-tRNA aminoacylation"/>
    <property type="evidence" value="ECO:0007669"/>
    <property type="project" value="InterPro"/>
</dbReference>
<evidence type="ECO:0000313" key="2">
    <source>
        <dbReference type="EMBL" id="EDS43470.1"/>
    </source>
</evidence>
<dbReference type="eggNOG" id="KOG0951">
    <property type="taxonomic scope" value="Eukaryota"/>
</dbReference>
<dbReference type="PANTHER" id="PTHR10947:SF0">
    <property type="entry name" value="PHENYLALANINE--TRNA LIGASE BETA SUBUNIT"/>
    <property type="match status" value="1"/>
</dbReference>
<accession>B0WCE6</accession>
<dbReference type="InterPro" id="IPR045060">
    <property type="entry name" value="Phe-tRNA-ligase_IIc_bsu"/>
</dbReference>
<keyword evidence="2" id="KW-0436">Ligase</keyword>
<dbReference type="GO" id="GO:0005524">
    <property type="term" value="F:ATP binding"/>
    <property type="evidence" value="ECO:0007669"/>
    <property type="project" value="InterPro"/>
</dbReference>
<dbReference type="PROSITE" id="PS51483">
    <property type="entry name" value="B5"/>
    <property type="match status" value="1"/>
</dbReference>
<dbReference type="InterPro" id="IPR009061">
    <property type="entry name" value="DNA-bd_dom_put_sf"/>
</dbReference>
<dbReference type="EnsemblMetazoa" id="CPIJ004770-RA">
    <property type="protein sequence ID" value="CPIJ004770-PA"/>
    <property type="gene ID" value="CPIJ004770"/>
</dbReference>
<dbReference type="SUPFAM" id="SSF46955">
    <property type="entry name" value="Putative DNA-binding domain"/>
    <property type="match status" value="1"/>
</dbReference>
<dbReference type="AlphaFoldDB" id="B0WCE6"/>
<name>B0WCE6_CULQU</name>
<evidence type="ECO:0000313" key="3">
    <source>
        <dbReference type="EnsemblMetazoa" id="CPIJ004770-PA"/>
    </source>
</evidence>
<reference evidence="2" key="1">
    <citation type="submission" date="2007-03" db="EMBL/GenBank/DDBJ databases">
        <title>Annotation of Culex pipiens quinquefasciatus.</title>
        <authorList>
            <consortium name="The Broad Institute Genome Sequencing Platform"/>
            <person name="Atkinson P.W."/>
            <person name="Hemingway J."/>
            <person name="Christensen B.M."/>
            <person name="Higgs S."/>
            <person name="Kodira C."/>
            <person name="Hannick L."/>
            <person name="Megy K."/>
            <person name="O'Leary S."/>
            <person name="Pearson M."/>
            <person name="Haas B.J."/>
            <person name="Mauceli E."/>
            <person name="Wortman J.R."/>
            <person name="Lee N.H."/>
            <person name="Guigo R."/>
            <person name="Stanke M."/>
            <person name="Alvarado L."/>
            <person name="Amedeo P."/>
            <person name="Antoine C.H."/>
            <person name="Arensburger P."/>
            <person name="Bidwell S.L."/>
            <person name="Crawford M."/>
            <person name="Camaro F."/>
            <person name="Devon K."/>
            <person name="Engels R."/>
            <person name="Hammond M."/>
            <person name="Howarth C."/>
            <person name="Koehrsen M."/>
            <person name="Lawson D."/>
            <person name="Montgomery P."/>
            <person name="Nene V."/>
            <person name="Nusbaum C."/>
            <person name="Puiu D."/>
            <person name="Romero-Severson J."/>
            <person name="Severson D.W."/>
            <person name="Shumway M."/>
            <person name="Sisk P."/>
            <person name="Stolte C."/>
            <person name="Zeng Q."/>
            <person name="Eisenstadt E."/>
            <person name="Fraser-Liggett C."/>
            <person name="Strausberg R."/>
            <person name="Galagan J."/>
            <person name="Birren B."/>
            <person name="Collins F.H."/>
        </authorList>
    </citation>
    <scope>NUCLEOTIDE SEQUENCE [LARGE SCALE GENOMIC DNA]</scope>
    <source>
        <strain evidence="2">JHB</strain>
    </source>
</reference>
<dbReference type="VEuPathDB" id="VectorBase:CQUJHB014417"/>
<dbReference type="HOGENOM" id="CLU_821984_0_0_1"/>
<reference evidence="3" key="2">
    <citation type="submission" date="2021-02" db="UniProtKB">
        <authorList>
            <consortium name="EnsemblMetazoa"/>
        </authorList>
    </citation>
    <scope>IDENTIFICATION</scope>
    <source>
        <strain evidence="3">JHB</strain>
    </source>
</reference>
<dbReference type="EMBL" id="DS231887">
    <property type="protein sequence ID" value="EDS43470.1"/>
    <property type="molecule type" value="Genomic_DNA"/>
</dbReference>
<dbReference type="GO" id="GO:0004826">
    <property type="term" value="F:phenylalanine-tRNA ligase activity"/>
    <property type="evidence" value="ECO:0007669"/>
    <property type="project" value="InterPro"/>
</dbReference>
<protein>
    <submittedName>
        <fullName evidence="2 3">Phenylalanyl-tRNA synthetase beta chain</fullName>
    </submittedName>
</protein>
<dbReference type="STRING" id="7176.B0WCE6"/>
<evidence type="ECO:0000313" key="4">
    <source>
        <dbReference type="Proteomes" id="UP000002320"/>
    </source>
</evidence>
<dbReference type="InParanoid" id="B0WCE6"/>
<dbReference type="GO" id="GO:0000287">
    <property type="term" value="F:magnesium ion binding"/>
    <property type="evidence" value="ECO:0007669"/>
    <property type="project" value="InterPro"/>
</dbReference>
<keyword evidence="2" id="KW-0030">Aminoacyl-tRNA synthetase</keyword>
<dbReference type="Pfam" id="PF03484">
    <property type="entry name" value="B5"/>
    <property type="match status" value="1"/>
</dbReference>
<dbReference type="GO" id="GO:0009328">
    <property type="term" value="C:phenylalanine-tRNA ligase complex"/>
    <property type="evidence" value="ECO:0007669"/>
    <property type="project" value="TreeGrafter"/>
</dbReference>
<dbReference type="Proteomes" id="UP000002320">
    <property type="component" value="Unassembled WGS sequence"/>
</dbReference>
<sequence>MMGRKLCFEFALELDEVTTEKQMIRTGGCGQGCENGLVQGLQMKEFPEFKKVASAKGPPQKLIVTEATKQFWPFAETILTAKANVYIGIDESAEALTKMLNRLFPTTQKASNQLEVLIPPTRHDMLHVCDIEDVGAYGYNRIPKTLPATIHIARQCPLNKLTKQLLSDVVLADSEVGAKNERRVCAVKLLDRVFCYWDALGQAGLLPARPRVKMISAYLPTQFNCPQKYAMLKSFDRSSPTENDSERCSISKQLLPISALREPRFEELYQDRFPSARRRLRNLQFCACYSRIRVVHLVSRNALAEQIFMDWHQKFGQNSGCKVVKLTEETGTNIKLIA</sequence>
<dbReference type="GO" id="GO:0003723">
    <property type="term" value="F:RNA binding"/>
    <property type="evidence" value="ECO:0007669"/>
    <property type="project" value="InterPro"/>
</dbReference>
<feature type="domain" description="B5" evidence="1">
    <location>
        <begin position="71"/>
        <end position="163"/>
    </location>
</feature>
<dbReference type="InterPro" id="IPR005147">
    <property type="entry name" value="tRNA_synthase_B5-dom"/>
</dbReference>
<dbReference type="VEuPathDB" id="VectorBase:CPIJ004770"/>
<dbReference type="SMART" id="SM00874">
    <property type="entry name" value="B5"/>
    <property type="match status" value="1"/>
</dbReference>
<gene>
    <name evidence="3" type="primary">6036316</name>
    <name evidence="2" type="ORF">CpipJ_CPIJ004770</name>
</gene>
<dbReference type="VEuPathDB" id="VectorBase:CQUJHB004289"/>
<dbReference type="KEGG" id="cqu:CpipJ_CPIJ004770"/>
<organism>
    <name type="scientific">Culex quinquefasciatus</name>
    <name type="common">Southern house mosquito</name>
    <name type="synonym">Culex pungens</name>
    <dbReference type="NCBI Taxonomy" id="7176"/>
    <lineage>
        <taxon>Eukaryota</taxon>
        <taxon>Metazoa</taxon>
        <taxon>Ecdysozoa</taxon>
        <taxon>Arthropoda</taxon>
        <taxon>Hexapoda</taxon>
        <taxon>Insecta</taxon>
        <taxon>Pterygota</taxon>
        <taxon>Neoptera</taxon>
        <taxon>Endopterygota</taxon>
        <taxon>Diptera</taxon>
        <taxon>Nematocera</taxon>
        <taxon>Culicoidea</taxon>
        <taxon>Culicidae</taxon>
        <taxon>Culicinae</taxon>
        <taxon>Culicini</taxon>
        <taxon>Culex</taxon>
        <taxon>Culex</taxon>
    </lineage>
</organism>
<keyword evidence="4" id="KW-1185">Reference proteome</keyword>
<dbReference type="OrthoDB" id="1698572at2759"/>
<dbReference type="Gene3D" id="3.30.56.10">
    <property type="match status" value="1"/>
</dbReference>
<evidence type="ECO:0000259" key="1">
    <source>
        <dbReference type="PROSITE" id="PS51483"/>
    </source>
</evidence>
<dbReference type="PANTHER" id="PTHR10947">
    <property type="entry name" value="PHENYLALANYL-TRNA SYNTHETASE BETA CHAIN AND LEUCINE-RICH REPEAT-CONTAINING PROTEIN 47"/>
    <property type="match status" value="1"/>
</dbReference>
<dbReference type="eggNOG" id="KOG2472">
    <property type="taxonomic scope" value="Eukaryota"/>
</dbReference>